<proteinExistence type="predicted"/>
<accession>A0A2T0XP02</accession>
<dbReference type="AlphaFoldDB" id="A0A2T0XP02"/>
<dbReference type="EMBL" id="QPIZ01000020">
    <property type="protein sequence ID" value="RCW30831.1"/>
    <property type="molecule type" value="Genomic_DNA"/>
</dbReference>
<dbReference type="Proteomes" id="UP000252733">
    <property type="component" value="Unassembled WGS sequence"/>
</dbReference>
<gene>
    <name evidence="1" type="ORF">DFO77_12049</name>
</gene>
<dbReference type="Gene3D" id="1.20.120.330">
    <property type="entry name" value="Nucleotidyltransferases domain 2"/>
    <property type="match status" value="1"/>
</dbReference>
<comment type="caution">
    <text evidence="1">The sequence shown here is derived from an EMBL/GenBank/DDBJ whole genome shotgun (WGS) entry which is preliminary data.</text>
</comment>
<name>A0A2T0XP02_9BACT</name>
<evidence type="ECO:0000313" key="1">
    <source>
        <dbReference type="EMBL" id="RCW30831.1"/>
    </source>
</evidence>
<reference evidence="1 2" key="1">
    <citation type="submission" date="2018-07" db="EMBL/GenBank/DDBJ databases">
        <title>Freshwater and sediment microbial communities from various areas in North America, analyzing microbe dynamics in response to fracking.</title>
        <authorList>
            <person name="Lamendella R."/>
        </authorList>
    </citation>
    <scope>NUCLEOTIDE SEQUENCE [LARGE SCALE GENOMIC DNA]</scope>
    <source>
        <strain evidence="1 2">160A</strain>
    </source>
</reference>
<sequence>MVYEFETSKHAQLIGWFNKNFIHPEKIEPEYGKMINKAFNRRTKGDYDVYVDFDKDVVSEMFDEMKSFIARIKKHLEIS</sequence>
<protein>
    <submittedName>
        <fullName evidence="1">HEPN domain-containing protein</fullName>
    </submittedName>
</protein>
<dbReference type="PANTHER" id="PTHR36565:SF1">
    <property type="entry name" value="UPF0332 PROTEIN TM_1000"/>
    <property type="match status" value="1"/>
</dbReference>
<organism evidence="1 2">
    <name type="scientific">Marinilabilia salmonicolor</name>
    <dbReference type="NCBI Taxonomy" id="989"/>
    <lineage>
        <taxon>Bacteria</taxon>
        <taxon>Pseudomonadati</taxon>
        <taxon>Bacteroidota</taxon>
        <taxon>Bacteroidia</taxon>
        <taxon>Marinilabiliales</taxon>
        <taxon>Marinilabiliaceae</taxon>
        <taxon>Marinilabilia</taxon>
    </lineage>
</organism>
<dbReference type="OrthoDB" id="1494057at2"/>
<dbReference type="InterPro" id="IPR052226">
    <property type="entry name" value="UPF0332_toxin"/>
</dbReference>
<keyword evidence="2" id="KW-1185">Reference proteome</keyword>
<dbReference type="PANTHER" id="PTHR36565">
    <property type="entry name" value="UPF0332 PROTEIN TM_1000"/>
    <property type="match status" value="1"/>
</dbReference>
<evidence type="ECO:0000313" key="2">
    <source>
        <dbReference type="Proteomes" id="UP000252733"/>
    </source>
</evidence>